<dbReference type="EC" id="5.3.1.15" evidence="8"/>
<name>F1TDW3_9FIRM</name>
<evidence type="ECO:0000256" key="3">
    <source>
        <dbReference type="ARBA" id="ARBA00023211"/>
    </source>
</evidence>
<keyword evidence="3" id="KW-0464">Manganese</keyword>
<dbReference type="InterPro" id="IPR014710">
    <property type="entry name" value="RmlC-like_jellyroll"/>
</dbReference>
<dbReference type="SUPFAM" id="SSF51182">
    <property type="entry name" value="RmlC-like cupins"/>
    <property type="match status" value="1"/>
</dbReference>
<proteinExistence type="inferred from homology"/>
<dbReference type="STRING" id="588581.Cpap_1992"/>
<keyword evidence="4 9" id="KW-0413">Isomerase</keyword>
<dbReference type="GO" id="GO:0046872">
    <property type="term" value="F:metal ion binding"/>
    <property type="evidence" value="ECO:0007669"/>
    <property type="project" value="UniProtKB-KW"/>
</dbReference>
<accession>F1TDW3</accession>
<reference evidence="9" key="2">
    <citation type="submission" date="2011-01" db="EMBL/GenBank/DDBJ databases">
        <title>The Non-contiguous Finished genome of Clostridium papyrosolvens.</title>
        <authorList>
            <person name="Lucas S."/>
            <person name="Copeland A."/>
            <person name="Lapidus A."/>
            <person name="Cheng J.-F."/>
            <person name="Goodwin L."/>
            <person name="Pitluck S."/>
            <person name="Misra M."/>
            <person name="Chertkov O."/>
            <person name="Detter J.C."/>
            <person name="Han C."/>
            <person name="Tapia R."/>
            <person name="Land M."/>
            <person name="Hauser L."/>
            <person name="Kyrpides N."/>
            <person name="Ivanova N."/>
            <person name="Pagani I."/>
            <person name="Mouttaki H."/>
            <person name="He Z."/>
            <person name="Zhou J."/>
            <person name="Hemme C.L."/>
            <person name="Woyke T."/>
        </authorList>
    </citation>
    <scope>NUCLEOTIDE SEQUENCE [LARGE SCALE GENOMIC DNA]</scope>
    <source>
        <strain evidence="9">DSM 2782</strain>
    </source>
</reference>
<evidence type="ECO:0000256" key="7">
    <source>
        <dbReference type="ARBA" id="ARBA00044951"/>
    </source>
</evidence>
<evidence type="ECO:0000256" key="2">
    <source>
        <dbReference type="ARBA" id="ARBA00022723"/>
    </source>
</evidence>
<dbReference type="Proteomes" id="UP000003860">
    <property type="component" value="Unassembled WGS sequence"/>
</dbReference>
<comment type="catalytic activity">
    <reaction evidence="6">
        <text>D-lyxose = D-xylulose</text>
        <dbReference type="Rhea" id="RHEA:14201"/>
        <dbReference type="ChEBI" id="CHEBI:16789"/>
        <dbReference type="ChEBI" id="CHEBI:17140"/>
        <dbReference type="EC" id="5.3.1.15"/>
    </reaction>
</comment>
<comment type="similarity">
    <text evidence="7">Belongs to the D-lyxose ketol-isomerase family.</text>
</comment>
<dbReference type="InterPro" id="IPR011051">
    <property type="entry name" value="RmlC_Cupin_sf"/>
</dbReference>
<dbReference type="AlphaFoldDB" id="F1TDW3"/>
<evidence type="ECO:0000313" key="10">
    <source>
        <dbReference type="Proteomes" id="UP000003860"/>
    </source>
</evidence>
<protein>
    <recommendedName>
        <fullName evidence="8">D-lyxose ketol-isomerase</fullName>
        <ecNumber evidence="8">5.3.1.15</ecNumber>
    </recommendedName>
</protein>
<dbReference type="GO" id="GO:0047828">
    <property type="term" value="F:D-lyxose ketol-isomerase activity"/>
    <property type="evidence" value="ECO:0007669"/>
    <property type="project" value="UniProtKB-EC"/>
</dbReference>
<comment type="cofactor">
    <cofactor evidence="1">
        <name>Mn(2+)</name>
        <dbReference type="ChEBI" id="CHEBI:29035"/>
    </cofactor>
</comment>
<dbReference type="InterPro" id="IPR010864">
    <property type="entry name" value="D-lyxose_isomer"/>
</dbReference>
<organism evidence="9 10">
    <name type="scientific">Ruminiclostridium papyrosolvens DSM 2782</name>
    <dbReference type="NCBI Taxonomy" id="588581"/>
    <lineage>
        <taxon>Bacteria</taxon>
        <taxon>Bacillati</taxon>
        <taxon>Bacillota</taxon>
        <taxon>Clostridia</taxon>
        <taxon>Eubacteriales</taxon>
        <taxon>Oscillospiraceae</taxon>
        <taxon>Ruminiclostridium</taxon>
    </lineage>
</organism>
<evidence type="ECO:0000256" key="5">
    <source>
        <dbReference type="ARBA" id="ARBA00023277"/>
    </source>
</evidence>
<dbReference type="Gene3D" id="2.60.120.10">
    <property type="entry name" value="Jelly Rolls"/>
    <property type="match status" value="1"/>
</dbReference>
<dbReference type="CDD" id="cd20308">
    <property type="entry name" value="cupin_YdaE"/>
    <property type="match status" value="1"/>
</dbReference>
<comment type="caution">
    <text evidence="9">The sequence shown here is derived from an EMBL/GenBank/DDBJ whole genome shotgun (WGS) entry which is preliminary data.</text>
</comment>
<sequence length="192" mass="22344">MNYMKKRMDFQMVNKQEFYETVKATLSFFEKASIVLTDEEKGRIEVADYGLNDLKNTGLQLMTFVNTDRVCAKEMVLFPHQTCPEHRHPERNGHPGKEETFRCRSGKVYLYVEGEKSENIHCKVPAGSEEYYTVWHEIILKPGEQYTLYPNTLHWFQAGDEGAIISEFSTNSDDASDIFTDTRIKRIPEVEK</sequence>
<dbReference type="EMBL" id="ACXX02000008">
    <property type="protein sequence ID" value="EGD47409.1"/>
    <property type="molecule type" value="Genomic_DNA"/>
</dbReference>
<keyword evidence="2" id="KW-0479">Metal-binding</keyword>
<dbReference type="Pfam" id="PF07385">
    <property type="entry name" value="Lyx_isomer"/>
    <property type="match status" value="1"/>
</dbReference>
<keyword evidence="5" id="KW-0119">Carbohydrate metabolism</keyword>
<reference evidence="9" key="1">
    <citation type="submission" date="2009-07" db="EMBL/GenBank/DDBJ databases">
        <authorList>
            <consortium name="US DOE Joint Genome Institute (JGI-PGF)"/>
            <person name="Lucas S."/>
            <person name="Copeland A."/>
            <person name="Lapidus A."/>
            <person name="Glavina del Rio T."/>
            <person name="Tice H."/>
            <person name="Bruce D."/>
            <person name="Goodwin L."/>
            <person name="Pitluck S."/>
            <person name="Larimer F."/>
            <person name="Land M.L."/>
            <person name="Mouttaki H."/>
            <person name="He Z."/>
            <person name="Zhou J."/>
            <person name="Hemme C.L."/>
        </authorList>
    </citation>
    <scope>NUCLEOTIDE SEQUENCE [LARGE SCALE GENOMIC DNA]</scope>
    <source>
        <strain evidence="9">DSM 2782</strain>
    </source>
</reference>
<evidence type="ECO:0000256" key="8">
    <source>
        <dbReference type="ARBA" id="ARBA00044972"/>
    </source>
</evidence>
<evidence type="ECO:0000313" key="9">
    <source>
        <dbReference type="EMBL" id="EGD47409.1"/>
    </source>
</evidence>
<evidence type="ECO:0000256" key="6">
    <source>
        <dbReference type="ARBA" id="ARBA00044907"/>
    </source>
</evidence>
<gene>
    <name evidence="9" type="ORF">Cpap_1992</name>
</gene>
<evidence type="ECO:0000256" key="1">
    <source>
        <dbReference type="ARBA" id="ARBA00001936"/>
    </source>
</evidence>
<keyword evidence="10" id="KW-1185">Reference proteome</keyword>
<evidence type="ECO:0000256" key="4">
    <source>
        <dbReference type="ARBA" id="ARBA00023235"/>
    </source>
</evidence>
<dbReference type="eggNOG" id="COG3822">
    <property type="taxonomic scope" value="Bacteria"/>
</dbReference>